<evidence type="ECO:0000259" key="13">
    <source>
        <dbReference type="PROSITE" id="PS50118"/>
    </source>
</evidence>
<dbReference type="SMART" id="SM00297">
    <property type="entry name" value="BROMO"/>
    <property type="match status" value="6"/>
</dbReference>
<feature type="region of interest" description="Disordered" evidence="11">
    <location>
        <begin position="1747"/>
        <end position="1781"/>
    </location>
</feature>
<dbReference type="InterPro" id="IPR001025">
    <property type="entry name" value="BAH_dom"/>
</dbReference>
<dbReference type="Proteomes" id="UP001176961">
    <property type="component" value="Unassembled WGS sequence"/>
</dbReference>
<keyword evidence="9" id="KW-0862">Zinc</keyword>
<feature type="domain" description="Bromo" evidence="12">
    <location>
        <begin position="723"/>
        <end position="793"/>
    </location>
</feature>
<feature type="domain" description="BAH" evidence="15">
    <location>
        <begin position="1204"/>
        <end position="1322"/>
    </location>
</feature>
<dbReference type="PANTHER" id="PTHR16062">
    <property type="entry name" value="SWI/SNF-RELATED"/>
    <property type="match status" value="1"/>
</dbReference>
<dbReference type="PROSITE" id="PS50118">
    <property type="entry name" value="HMG_BOX_2"/>
    <property type="match status" value="1"/>
</dbReference>
<dbReference type="InterPro" id="IPR037382">
    <property type="entry name" value="Rsc/polybromo"/>
</dbReference>
<keyword evidence="4" id="KW-0805">Transcription regulation</keyword>
<dbReference type="InterPro" id="IPR036427">
    <property type="entry name" value="Bromodomain-like_sf"/>
</dbReference>
<feature type="domain" description="Bromo" evidence="12">
    <location>
        <begin position="69"/>
        <end position="139"/>
    </location>
</feature>
<organism evidence="16 17">
    <name type="scientific">Cylicocyclus nassatus</name>
    <name type="common">Nematode worm</name>
    <dbReference type="NCBI Taxonomy" id="53992"/>
    <lineage>
        <taxon>Eukaryota</taxon>
        <taxon>Metazoa</taxon>
        <taxon>Ecdysozoa</taxon>
        <taxon>Nematoda</taxon>
        <taxon>Chromadorea</taxon>
        <taxon>Rhabditida</taxon>
        <taxon>Rhabditina</taxon>
        <taxon>Rhabditomorpha</taxon>
        <taxon>Strongyloidea</taxon>
        <taxon>Strongylidae</taxon>
        <taxon>Cylicocyclus</taxon>
    </lineage>
</organism>
<feature type="compositionally biased region" description="Basic and acidic residues" evidence="11">
    <location>
        <begin position="62"/>
        <end position="89"/>
    </location>
</feature>
<reference evidence="16" key="1">
    <citation type="submission" date="2023-07" db="EMBL/GenBank/DDBJ databases">
        <authorList>
            <consortium name="CYATHOMIX"/>
        </authorList>
    </citation>
    <scope>NUCLEOTIDE SEQUENCE</scope>
    <source>
        <strain evidence="16">N/A</strain>
    </source>
</reference>
<feature type="region of interest" description="Disordered" evidence="11">
    <location>
        <begin position="1"/>
        <end position="89"/>
    </location>
</feature>
<feature type="DNA-binding region" description="HMG box" evidence="10">
    <location>
        <begin position="1432"/>
        <end position="1503"/>
    </location>
</feature>
<dbReference type="GO" id="GO:0003682">
    <property type="term" value="F:chromatin binding"/>
    <property type="evidence" value="ECO:0007669"/>
    <property type="project" value="InterPro"/>
</dbReference>
<feature type="region of interest" description="Disordered" evidence="11">
    <location>
        <begin position="1144"/>
        <end position="1169"/>
    </location>
</feature>
<keyword evidence="9" id="KW-0479">Metal-binding</keyword>
<dbReference type="Gene3D" id="2.30.30.490">
    <property type="match status" value="2"/>
</dbReference>
<dbReference type="SMART" id="SM00398">
    <property type="entry name" value="HMG"/>
    <property type="match status" value="1"/>
</dbReference>
<feature type="compositionally biased region" description="Basic and acidic residues" evidence="11">
    <location>
        <begin position="1145"/>
        <end position="1155"/>
    </location>
</feature>
<evidence type="ECO:0000256" key="10">
    <source>
        <dbReference type="PROSITE-ProRule" id="PRU00267"/>
    </source>
</evidence>
<dbReference type="SMART" id="SM00355">
    <property type="entry name" value="ZnF_C2H2"/>
    <property type="match status" value="2"/>
</dbReference>
<evidence type="ECO:0000259" key="12">
    <source>
        <dbReference type="PROSITE" id="PS50014"/>
    </source>
</evidence>
<feature type="domain" description="C2H2-type" evidence="14">
    <location>
        <begin position="1514"/>
        <end position="1544"/>
    </location>
</feature>
<evidence type="ECO:0000256" key="5">
    <source>
        <dbReference type="ARBA" id="ARBA00023117"/>
    </source>
</evidence>
<dbReference type="InterPro" id="IPR001487">
    <property type="entry name" value="Bromodomain"/>
</dbReference>
<dbReference type="PANTHER" id="PTHR16062:SF19">
    <property type="entry name" value="PROTEIN POLYBROMO-1"/>
    <property type="match status" value="1"/>
</dbReference>
<dbReference type="GO" id="GO:0006338">
    <property type="term" value="P:chromatin remodeling"/>
    <property type="evidence" value="ECO:0007669"/>
    <property type="project" value="InterPro"/>
</dbReference>
<proteinExistence type="predicted"/>
<dbReference type="GO" id="GO:0016586">
    <property type="term" value="C:RSC-type complex"/>
    <property type="evidence" value="ECO:0007669"/>
    <property type="project" value="InterPro"/>
</dbReference>
<feature type="domain" description="Bromo" evidence="12">
    <location>
        <begin position="579"/>
        <end position="641"/>
    </location>
</feature>
<feature type="compositionally biased region" description="Basic and acidic residues" evidence="11">
    <location>
        <begin position="160"/>
        <end position="171"/>
    </location>
</feature>
<evidence type="ECO:0000256" key="9">
    <source>
        <dbReference type="PROSITE-ProRule" id="PRU00042"/>
    </source>
</evidence>
<dbReference type="Gene3D" id="1.10.30.10">
    <property type="entry name" value="High mobility group box domain"/>
    <property type="match status" value="1"/>
</dbReference>
<dbReference type="GO" id="GO:0008270">
    <property type="term" value="F:zinc ion binding"/>
    <property type="evidence" value="ECO:0007669"/>
    <property type="project" value="UniProtKB-KW"/>
</dbReference>
<evidence type="ECO:0000259" key="15">
    <source>
        <dbReference type="PROSITE" id="PS51038"/>
    </source>
</evidence>
<feature type="compositionally biased region" description="Polar residues" evidence="11">
    <location>
        <begin position="1"/>
        <end position="12"/>
    </location>
</feature>
<dbReference type="InterPro" id="IPR043151">
    <property type="entry name" value="BAH_sf"/>
</dbReference>
<accession>A0AA36GMR4</accession>
<keyword evidence="7 10" id="KW-0539">Nucleus</keyword>
<comment type="subcellular location">
    <subcellularLocation>
        <location evidence="1">Nucleus</location>
    </subcellularLocation>
</comment>
<feature type="region of interest" description="Disordered" evidence="11">
    <location>
        <begin position="160"/>
        <end position="201"/>
    </location>
</feature>
<keyword evidence="2" id="KW-0677">Repeat</keyword>
<evidence type="ECO:0000256" key="6">
    <source>
        <dbReference type="ARBA" id="ARBA00023163"/>
    </source>
</evidence>
<feature type="region of interest" description="Disordered" evidence="11">
    <location>
        <begin position="1387"/>
        <end position="1419"/>
    </location>
</feature>
<dbReference type="PROSITE" id="PS50014">
    <property type="entry name" value="BROMODOMAIN_2"/>
    <property type="match status" value="6"/>
</dbReference>
<dbReference type="EMBL" id="CATQJL010000112">
    <property type="protein sequence ID" value="CAJ0594955.1"/>
    <property type="molecule type" value="Genomic_DNA"/>
</dbReference>
<feature type="compositionally biased region" description="Pro residues" evidence="11">
    <location>
        <begin position="478"/>
        <end position="487"/>
    </location>
</feature>
<feature type="region of interest" description="Disordered" evidence="11">
    <location>
        <begin position="471"/>
        <end position="543"/>
    </location>
</feature>
<dbReference type="PROSITE" id="PS50157">
    <property type="entry name" value="ZINC_FINGER_C2H2_2"/>
    <property type="match status" value="1"/>
</dbReference>
<feature type="domain" description="Bromo" evidence="12">
    <location>
        <begin position="221"/>
        <end position="291"/>
    </location>
</feature>
<feature type="domain" description="BAH" evidence="15">
    <location>
        <begin position="990"/>
        <end position="1110"/>
    </location>
</feature>
<evidence type="ECO:0008006" key="18">
    <source>
        <dbReference type="Google" id="ProtNLM"/>
    </source>
</evidence>
<dbReference type="Gene3D" id="3.30.160.60">
    <property type="entry name" value="Classic Zinc Finger"/>
    <property type="match status" value="1"/>
</dbReference>
<dbReference type="InterPro" id="IPR018359">
    <property type="entry name" value="Bromodomain_CS"/>
</dbReference>
<evidence type="ECO:0000259" key="14">
    <source>
        <dbReference type="PROSITE" id="PS50157"/>
    </source>
</evidence>
<feature type="compositionally biased region" description="Acidic residues" evidence="11">
    <location>
        <begin position="340"/>
        <end position="354"/>
    </location>
</feature>
<feature type="compositionally biased region" description="Acidic residues" evidence="11">
    <location>
        <begin position="1399"/>
        <end position="1410"/>
    </location>
</feature>
<dbReference type="PROSITE" id="PS00633">
    <property type="entry name" value="BROMODOMAIN_1"/>
    <property type="match status" value="2"/>
</dbReference>
<dbReference type="SUPFAM" id="SSF47370">
    <property type="entry name" value="Bromodomain"/>
    <property type="match status" value="6"/>
</dbReference>
<keyword evidence="6" id="KW-0804">Transcription</keyword>
<keyword evidence="3" id="KW-0156">Chromatin regulator</keyword>
<feature type="compositionally biased region" description="Low complexity" evidence="11">
    <location>
        <begin position="172"/>
        <end position="195"/>
    </location>
</feature>
<keyword evidence="17" id="KW-1185">Reference proteome</keyword>
<feature type="compositionally biased region" description="Basic residues" evidence="11">
    <location>
        <begin position="516"/>
        <end position="525"/>
    </location>
</feature>
<evidence type="ECO:0000313" key="16">
    <source>
        <dbReference type="EMBL" id="CAJ0594955.1"/>
    </source>
</evidence>
<dbReference type="Pfam" id="PF00439">
    <property type="entry name" value="Bromodomain"/>
    <property type="match status" value="6"/>
</dbReference>
<evidence type="ECO:0000256" key="8">
    <source>
        <dbReference type="PROSITE-ProRule" id="PRU00035"/>
    </source>
</evidence>
<evidence type="ECO:0000256" key="1">
    <source>
        <dbReference type="ARBA" id="ARBA00004123"/>
    </source>
</evidence>
<keyword evidence="9" id="KW-0863">Zinc-finger</keyword>
<keyword evidence="10" id="KW-0238">DNA-binding</keyword>
<dbReference type="PROSITE" id="PS51038">
    <property type="entry name" value="BAH"/>
    <property type="match status" value="2"/>
</dbReference>
<sequence>MLTENRTFSTMSAKRKRLEDTAENSPPEGTPTPKRRKGRISAKERERIQQENRKAQGVFDVLRQHTDSENRQPSEKFIRTPSRRTEPDYYKQVKSPIDLTRIQQKVKTEEYRSFEEFCGDVELLIENTRTYYKEETEEHKAATELFELYKVVKDKVVKGEPIEDPKTDDHPSSSGSPTPSTSIRSISPAPSRTSSNGVGDEVDSDMVEDILCGLLELTDPTGRLICPPFRVLQSKEEFPVYYEKIRHPMDLKTIAEKARSGAYKRMSQVEADVRLLCRNAQQFSGKGSEIYKDAVALMNYFKEKKEQVLEKGVHPKRRDKIHRAVDQLLQQVALPTNAELSEDSEEDEDTEESDDPLWKLYWTIRNAPNEKDRETNLSDPFLELPSRSYYPDYYDEISRPMSLFMINRKLKRNGYHTFEELFKDFMQVFDNACEYNMESSDIFIAAQKLQNLTIRRARELQPSLDLSLYDKKFKPHQPHPTPPPPQIRMPKTPRTPKVDPETDSDDKETPPPSEKKKIRSQKRMRPISTGMTAEHVASPGRPGRKSMDELMLRYRLKLVYFWDLIYNYKDGMYWPAGAFMELPSAREYPDYYEVIKNPIDLKTIREKIENNKYDSSVELMQELTILFNNARQYNEAKSQIARDAAMLLDMVSKAHTHDKDAPYESPLQQKQKFGNSVPTPPHPPKSRAPKVDRKLEDMIARLPAHEQQMWRLYTLVRDATDSDGRKLASAFVRLPTKEEYPDYYEVIKKPMDLQRIQQRLQSRGYARWVDIIADMSLMLENACKYNEPESDIYKDAVALQRLVLEKKRELGAAEDCIPRVQMEIRSMFTNIFVSVFTKKDSDGRCRCDSFAELPELLKARGLPRDEWPFSLDQIKRNIDKGRYRRLDRFQKDFFDLFDRARELSRSDSKLFEDATELQLAFIKERDAQCKGVLVSTAFTAIENDVLEAVEKLRKSKMHQEAEIQRRESNDQEIEKQEGEVDLDSLNFDGVEYTIPSYAYISRTDDNHRAPPHIIRVERIFKTDTGEMMVRGKWVYRPHETLHLANRKFIENEVFITPFIDTVLAERLSGLCMVVSVKTSLHNIVEGVKPSDLYVCECRYLGKPRYFAKIKTWPFPEEEEKLKLTPRSRPISPVRVTSDFVNADGVAKREDDEKSQTHSSSSSEEDDRLRDSVVLDIERPELPARSEADADGRTYLYAMRTQSGKYHGVGQFVLVFNPQRPTCDVMRIDKLWREKDGSEWFSGGYLARPADIQHDAGRMFYIREVFAVDQPDQTRRIEDIQSHCAVLTPKEFVKERPTEIPECDVFVCDSRIPGHSFAKGEPSSLFIKPVEKTAADDENYDPLNGGLPMHIDSAKPLRKFKQYKGAHLPDAELFIFRTPIVMEKEMSPLARNGSTGPSELDMDMDENDTDGAESTASKSGVMSTWLAAQPKLTAKSKSGYILFSAEIRKRIMHENPDSGFGEVSKIVGIEWKKLSDDQKRQYEVRAEYIASERAKQEAARAATEKSLQPGQIRIYQCKWINCDSQFDSENGLYEHIVQHHTSQIIMDSDQQYVCMWVTCVRNRKEGKPFPSLPRLHRHMKEKHLASSMKNVYPNQIGRNFFKLSTQPNTGGEAASSLVHIPYGRGIGLQTPQAATASQTPHVNGHVNAIPPHLNGEHHYPSPIQHQQPPTAQMTPQVAHQATPSCSQAPMPSSSVQPPITDPGRTIVKAQVAEPVFVAPPSSVHARRVLHSETYLRYIESLSSNRQRSVSKWDASLNTNPRNAQPNAARPPPTHWIRESRGRPVAREDDVVRALWRLRDELLQSTCNLSVEREFAGVL</sequence>
<dbReference type="GO" id="GO:0006368">
    <property type="term" value="P:transcription elongation by RNA polymerase II"/>
    <property type="evidence" value="ECO:0007669"/>
    <property type="project" value="TreeGrafter"/>
</dbReference>
<protein>
    <recommendedName>
        <fullName evidence="18">Protein polybromo-1</fullName>
    </recommendedName>
</protein>
<feature type="domain" description="Bromo" evidence="12">
    <location>
        <begin position="373"/>
        <end position="443"/>
    </location>
</feature>
<gene>
    <name evidence="16" type="ORF">CYNAS_LOCUS6938</name>
</gene>
<keyword evidence="5 8" id="KW-0103">Bromodomain</keyword>
<feature type="region of interest" description="Disordered" evidence="11">
    <location>
        <begin position="670"/>
        <end position="692"/>
    </location>
</feature>
<feature type="domain" description="HMG box" evidence="13">
    <location>
        <begin position="1432"/>
        <end position="1503"/>
    </location>
</feature>
<dbReference type="InterPro" id="IPR013087">
    <property type="entry name" value="Znf_C2H2_type"/>
</dbReference>
<feature type="compositionally biased region" description="Basic and acidic residues" evidence="11">
    <location>
        <begin position="41"/>
        <end position="54"/>
    </location>
</feature>
<dbReference type="SUPFAM" id="SSF47095">
    <property type="entry name" value="HMG-box"/>
    <property type="match status" value="1"/>
</dbReference>
<feature type="compositionally biased region" description="Low complexity" evidence="11">
    <location>
        <begin position="1756"/>
        <end position="1766"/>
    </location>
</feature>
<dbReference type="InterPro" id="IPR036910">
    <property type="entry name" value="HMG_box_dom_sf"/>
</dbReference>
<dbReference type="GO" id="GO:0003677">
    <property type="term" value="F:DNA binding"/>
    <property type="evidence" value="ECO:0007669"/>
    <property type="project" value="UniProtKB-UniRule"/>
</dbReference>
<name>A0AA36GMR4_CYLNA</name>
<feature type="domain" description="Bromo" evidence="12">
    <location>
        <begin position="868"/>
        <end position="911"/>
    </location>
</feature>
<feature type="region of interest" description="Disordered" evidence="11">
    <location>
        <begin position="335"/>
        <end position="354"/>
    </location>
</feature>
<evidence type="ECO:0000256" key="7">
    <source>
        <dbReference type="ARBA" id="ARBA00023242"/>
    </source>
</evidence>
<comment type="caution">
    <text evidence="16">The sequence shown here is derived from an EMBL/GenBank/DDBJ whole genome shotgun (WGS) entry which is preliminary data.</text>
</comment>
<dbReference type="Pfam" id="PF00505">
    <property type="entry name" value="HMG_box"/>
    <property type="match status" value="1"/>
</dbReference>
<dbReference type="Pfam" id="PF01426">
    <property type="entry name" value="BAH"/>
    <property type="match status" value="2"/>
</dbReference>
<dbReference type="PROSITE" id="PS00028">
    <property type="entry name" value="ZINC_FINGER_C2H2_1"/>
    <property type="match status" value="1"/>
</dbReference>
<evidence type="ECO:0000313" key="17">
    <source>
        <dbReference type="Proteomes" id="UP001176961"/>
    </source>
</evidence>
<evidence type="ECO:0000256" key="2">
    <source>
        <dbReference type="ARBA" id="ARBA00022737"/>
    </source>
</evidence>
<evidence type="ECO:0000256" key="3">
    <source>
        <dbReference type="ARBA" id="ARBA00022853"/>
    </source>
</evidence>
<evidence type="ECO:0000256" key="11">
    <source>
        <dbReference type="SAM" id="MobiDB-lite"/>
    </source>
</evidence>
<dbReference type="InterPro" id="IPR009071">
    <property type="entry name" value="HMG_box_dom"/>
</dbReference>
<dbReference type="SMART" id="SM00439">
    <property type="entry name" value="BAH"/>
    <property type="match status" value="2"/>
</dbReference>
<dbReference type="PRINTS" id="PR00503">
    <property type="entry name" value="BROMODOMAIN"/>
</dbReference>
<dbReference type="Gene3D" id="1.20.920.10">
    <property type="entry name" value="Bromodomain-like"/>
    <property type="match status" value="6"/>
</dbReference>
<evidence type="ECO:0000256" key="4">
    <source>
        <dbReference type="ARBA" id="ARBA00023015"/>
    </source>
</evidence>